<dbReference type="Proteomes" id="UP000594342">
    <property type="component" value="Unassembled WGS sequence"/>
</dbReference>
<dbReference type="EMBL" id="UPSH01000001">
    <property type="protein sequence ID" value="VBB17980.1"/>
    <property type="molecule type" value="Genomic_DNA"/>
</dbReference>
<proteinExistence type="predicted"/>
<feature type="transmembrane region" description="Helical" evidence="1">
    <location>
        <begin position="147"/>
        <end position="166"/>
    </location>
</feature>
<keyword evidence="1" id="KW-1133">Transmembrane helix</keyword>
<evidence type="ECO:0000256" key="1">
    <source>
        <dbReference type="SAM" id="Phobius"/>
    </source>
</evidence>
<evidence type="ECO:0000313" key="2">
    <source>
        <dbReference type="EMBL" id="VBB17980.1"/>
    </source>
</evidence>
<name>A0A5K0U842_9VIRU</name>
<keyword evidence="1" id="KW-0472">Membrane</keyword>
<comment type="caution">
    <text evidence="2">The sequence shown here is derived from an EMBL/GenBank/DDBJ whole genome shotgun (WGS) entry which is preliminary data.</text>
</comment>
<sequence>MSPRNSSNNSRPADQDGTSQIKEMPILCIGLRGTPDKVRAIKIGDSYIFPPYDNKLKWSEDGANVVINLEGTEQIVFVPKNRIENTYGQCWGINHSSTHVSNEEFFDTVVTLFERDTKISFYGEPKRTTNKDMDFNIDKEIAQEDTYIIIAIFLFAVMFLMGYYLLNKSDN</sequence>
<organism evidence="2 3">
    <name type="scientific">Yasminevirus sp. GU-2018</name>
    <dbReference type="NCBI Taxonomy" id="2420051"/>
    <lineage>
        <taxon>Viruses</taxon>
        <taxon>Varidnaviria</taxon>
        <taxon>Bamfordvirae</taxon>
        <taxon>Nucleocytoviricota</taxon>
        <taxon>Megaviricetes</taxon>
        <taxon>Imitervirales</taxon>
        <taxon>Mimiviridae</taxon>
        <taxon>Klosneuvirinae</taxon>
        <taxon>Yasminevirus</taxon>
        <taxon>Yasminevirus saudimassiliense</taxon>
    </lineage>
</organism>
<keyword evidence="1" id="KW-0812">Transmembrane</keyword>
<accession>A0A5K0U842</accession>
<gene>
    <name evidence="2" type="ORF">YASMINEVIRUS_443</name>
</gene>
<protein>
    <submittedName>
        <fullName evidence="2">Uncharacterized protein</fullName>
    </submittedName>
</protein>
<evidence type="ECO:0000313" key="3">
    <source>
        <dbReference type="Proteomes" id="UP000594342"/>
    </source>
</evidence>
<reference evidence="2 3" key="1">
    <citation type="submission" date="2018-10" db="EMBL/GenBank/DDBJ databases">
        <authorList>
            <consortium name="IHU Genomes"/>
        </authorList>
    </citation>
    <scope>NUCLEOTIDE SEQUENCE [LARGE SCALE GENOMIC DNA]</scope>
    <source>
        <strain evidence="2 3">A1</strain>
    </source>
</reference>
<keyword evidence="3" id="KW-1185">Reference proteome</keyword>